<dbReference type="RefSeq" id="XP_012869508.1">
    <property type="nucleotide sequence ID" value="XM_013014054.1"/>
</dbReference>
<keyword evidence="1" id="KW-0175">Coiled coil</keyword>
<feature type="coiled-coil region" evidence="1">
    <location>
        <begin position="32"/>
        <end position="66"/>
    </location>
</feature>
<organism evidence="3 4">
    <name type="scientific">Dipodomys ordii</name>
    <name type="common">Ord's kangaroo rat</name>
    <dbReference type="NCBI Taxonomy" id="10020"/>
    <lineage>
        <taxon>Eukaryota</taxon>
        <taxon>Metazoa</taxon>
        <taxon>Chordata</taxon>
        <taxon>Craniata</taxon>
        <taxon>Vertebrata</taxon>
        <taxon>Euteleostomi</taxon>
        <taxon>Mammalia</taxon>
        <taxon>Eutheria</taxon>
        <taxon>Euarchontoglires</taxon>
        <taxon>Glires</taxon>
        <taxon>Rodentia</taxon>
        <taxon>Castorimorpha</taxon>
        <taxon>Heteromyidae</taxon>
        <taxon>Dipodomyinae</taxon>
        <taxon>Dipodomys</taxon>
    </lineage>
</organism>
<evidence type="ECO:0000256" key="1">
    <source>
        <dbReference type="SAM" id="Coils"/>
    </source>
</evidence>
<accession>A0A1S3EYL4</accession>
<dbReference type="KEGG" id="dord:105984010"/>
<dbReference type="InterPro" id="IPR026702">
    <property type="entry name" value="CCDC83"/>
</dbReference>
<feature type="compositionally biased region" description="Basic and acidic residues" evidence="2">
    <location>
        <begin position="8"/>
        <end position="22"/>
    </location>
</feature>
<dbReference type="GeneID" id="105984010"/>
<reference evidence="4" key="1">
    <citation type="submission" date="2025-08" db="UniProtKB">
        <authorList>
            <consortium name="RefSeq"/>
        </authorList>
    </citation>
    <scope>IDENTIFICATION</scope>
    <source>
        <tissue evidence="4">Kidney</tissue>
    </source>
</reference>
<evidence type="ECO:0000313" key="4">
    <source>
        <dbReference type="RefSeq" id="XP_012869508.1"/>
    </source>
</evidence>
<dbReference type="InParanoid" id="A0A1S3EYL4"/>
<feature type="region of interest" description="Disordered" evidence="2">
    <location>
        <begin position="1"/>
        <end position="24"/>
    </location>
</feature>
<dbReference type="CTD" id="220047"/>
<dbReference type="Proteomes" id="UP000081671">
    <property type="component" value="Unplaced"/>
</dbReference>
<dbReference type="FunCoup" id="A0A1S3EYL4">
    <property type="interactions" value="1"/>
</dbReference>
<keyword evidence="3" id="KW-1185">Reference proteome</keyword>
<sequence>MESMGKANRKDILTQPKSDKMSTTESLLDYQREIKENTVERLIFQIKKLREKNQKNHERNGRLKEEQLWHLRNVLKELTEEKAGRLPVVTREDVEEAMKEKWQFERDQEKYLKDMRVQITNAEKIFLEKLGEKEYWEEYKNVGSEQHAQLIISLQNDINTVKENAEKMSEYYKATLEDARKKINKETLLQLEQKKEWATQNAVKFIDRGSYREIWENDWLKKEIAVHKKEVEELENTIYELEEENLLLIDQLFNCRLVDLKIPRQLYLTQATGQEVPPGEMILQFSGKQIEEPPILETTDLESVDETRGFSAKGHADDAWRLKAWEEFGSCTEVGSSPLKFLLYEDDRDFKDYSNLGPLAVKLMSVQSKKMPIHFEEKEIPAKLFEESSPEACITYKMMKSFL</sequence>
<name>A0A1S3EYL4_DIPOR</name>
<dbReference type="PANTHER" id="PTHR21468:SF1">
    <property type="entry name" value="COILED-COIL DOMAIN-CONTAINING PROTEIN 83"/>
    <property type="match status" value="1"/>
</dbReference>
<evidence type="ECO:0000313" key="3">
    <source>
        <dbReference type="Proteomes" id="UP000081671"/>
    </source>
</evidence>
<dbReference type="OrthoDB" id="10005859at2759"/>
<dbReference type="PANTHER" id="PTHR21468">
    <property type="entry name" value="HSD9"/>
    <property type="match status" value="1"/>
</dbReference>
<evidence type="ECO:0000256" key="2">
    <source>
        <dbReference type="SAM" id="MobiDB-lite"/>
    </source>
</evidence>
<dbReference type="STRING" id="10020.ENSDORP00000005705"/>
<gene>
    <name evidence="4" type="primary">Ccdc83</name>
</gene>
<protein>
    <submittedName>
        <fullName evidence="4">Coiled-coil domain-containing protein 83</fullName>
    </submittedName>
</protein>
<feature type="coiled-coil region" evidence="1">
    <location>
        <begin position="217"/>
        <end position="251"/>
    </location>
</feature>
<dbReference type="AlphaFoldDB" id="A0A1S3EYL4"/>
<proteinExistence type="predicted"/>